<dbReference type="PANTHER" id="PTHR46405:SF2">
    <property type="entry name" value="OS05G0141500 PROTEIN"/>
    <property type="match status" value="1"/>
</dbReference>
<reference evidence="5 6" key="1">
    <citation type="submission" date="2023-10" db="EMBL/GenBank/DDBJ databases">
        <title>Chromosome-scale genome assembly provides insights into flower coloration mechanisms of Canna indica.</title>
        <authorList>
            <person name="Li C."/>
        </authorList>
    </citation>
    <scope>NUCLEOTIDE SEQUENCE [LARGE SCALE GENOMIC DNA]</scope>
    <source>
        <tissue evidence="5">Flower</tissue>
    </source>
</reference>
<dbReference type="Proteomes" id="UP001327560">
    <property type="component" value="Chromosome 2"/>
</dbReference>
<evidence type="ECO:0000313" key="5">
    <source>
        <dbReference type="EMBL" id="WOK95970.1"/>
    </source>
</evidence>
<dbReference type="PROSITE" id="PS50089">
    <property type="entry name" value="ZF_RING_2"/>
    <property type="match status" value="1"/>
</dbReference>
<keyword evidence="1" id="KW-0479">Metal-binding</keyword>
<evidence type="ECO:0000259" key="4">
    <source>
        <dbReference type="PROSITE" id="PS50089"/>
    </source>
</evidence>
<gene>
    <name evidence="5" type="ORF">Cni_G04677</name>
</gene>
<feature type="compositionally biased region" description="Polar residues" evidence="3">
    <location>
        <begin position="1"/>
        <end position="22"/>
    </location>
</feature>
<feature type="domain" description="RING-type" evidence="4">
    <location>
        <begin position="768"/>
        <end position="808"/>
    </location>
</feature>
<keyword evidence="6" id="KW-1185">Reference proteome</keyword>
<feature type="region of interest" description="Disordered" evidence="3">
    <location>
        <begin position="1"/>
        <end position="36"/>
    </location>
</feature>
<dbReference type="CDD" id="cd23128">
    <property type="entry name" value="RING-HC_MIP1-like"/>
    <property type="match status" value="1"/>
</dbReference>
<feature type="coiled-coil region" evidence="2">
    <location>
        <begin position="521"/>
        <end position="731"/>
    </location>
</feature>
<dbReference type="SUPFAM" id="SSF57850">
    <property type="entry name" value="RING/U-box"/>
    <property type="match status" value="1"/>
</dbReference>
<dbReference type="InterPro" id="IPR046527">
    <property type="entry name" value="PIR2-like_helical"/>
</dbReference>
<evidence type="ECO:0000256" key="1">
    <source>
        <dbReference type="PROSITE-ProRule" id="PRU00175"/>
    </source>
</evidence>
<evidence type="ECO:0000256" key="3">
    <source>
        <dbReference type="SAM" id="MobiDB-lite"/>
    </source>
</evidence>
<feature type="region of interest" description="Disordered" evidence="3">
    <location>
        <begin position="282"/>
        <end position="307"/>
    </location>
</feature>
<dbReference type="PANTHER" id="PTHR46405">
    <property type="entry name" value="OS05G0141500 PROTEIN"/>
    <property type="match status" value="1"/>
</dbReference>
<dbReference type="InterPro" id="IPR001841">
    <property type="entry name" value="Znf_RING"/>
</dbReference>
<keyword evidence="2" id="KW-0175">Coiled coil</keyword>
<dbReference type="AlphaFoldDB" id="A0AAQ3Q2F5"/>
<dbReference type="InterPro" id="IPR013083">
    <property type="entry name" value="Znf_RING/FYVE/PHD"/>
</dbReference>
<keyword evidence="1" id="KW-0863">Zinc-finger</keyword>
<dbReference type="Pfam" id="PF20235">
    <property type="entry name" value="PIR2-like_helical"/>
    <property type="match status" value="1"/>
</dbReference>
<evidence type="ECO:0000313" key="6">
    <source>
        <dbReference type="Proteomes" id="UP001327560"/>
    </source>
</evidence>
<sequence>MATMVAANSSLMSSPISSQNKCSRNKRKFPTDAPILDTSDPTLMENAYHDFESFPTEPLSSHDLEKHVSTCNTCRALTHSLKEVLDLEDVRETDWSGMTETELEELLLRTLDTAYKNAIRKITSYGYKEYIAINAILKVGRCYGCKDPIANIAEHALEYLASGKAVDISERENTSEQVGKLEKSLLEDMVNVLRETRPFFSRGDAMWSLLMCDMNLSHACTIENDTFSGLGCNDISGAPASQSTSGPNSNGSTISATSESNVLAEKLNPPLIYPQNSFKAEMPTLDGVPGSTSSNSSSEPLKDIPVSSSKSLEESLFSHTLSKSSLIREKPTGSKKPLAGSSRSRYRSNHSDRNGRIHGYRSASRLTKNSNLANLLYDKKNKPISGSISIDPKSSPLKLGKAPELAVSQSNITQTFSFTAGTSSTSSSDMDKVSKSPPLPAADIGSSLSLSTNSNDNCGIGTYGSFDTKKSSCMSSFVYHQAKPSLVPVDPKDEILVKLVPRVQELKTQLQDWTDWAQQKVMQAARRLNKDKVELQILRQERDEAARLLKEKETLEVSMMKKVSETEYAWSKACSQYEMSNATMGRLENENNKLRLEMEVAKTRASELATNCQEATTREIMSLKKMHSWEREKVMLNEELAAEKHKLSQLRMQLEEAMEYHDQSEDRWKQEEKAKQEALMQVAAERNEREQIEASAKLEEAAVLLKTESSLKRYKDDIRRLENQIATLRLNSCTKIPALSWETNARNNSETVGSRGSGNGDIQRDRECVMCLTEEMSIVFLPCAHQVVCAKCNELHEKKGMKECPSCRTPIQRRIRVRSAYS</sequence>
<protein>
    <recommendedName>
        <fullName evidence="4">RING-type domain-containing protein</fullName>
    </recommendedName>
</protein>
<feature type="region of interest" description="Disordered" evidence="3">
    <location>
        <begin position="323"/>
        <end position="364"/>
    </location>
</feature>
<dbReference type="Pfam" id="PF13920">
    <property type="entry name" value="zf-C3HC4_3"/>
    <property type="match status" value="1"/>
</dbReference>
<dbReference type="InterPro" id="IPR046934">
    <property type="entry name" value="PIR2-like"/>
</dbReference>
<accession>A0AAQ3Q2F5</accession>
<dbReference type="GO" id="GO:0008270">
    <property type="term" value="F:zinc ion binding"/>
    <property type="evidence" value="ECO:0007669"/>
    <property type="project" value="UniProtKB-KW"/>
</dbReference>
<dbReference type="Gene3D" id="3.30.40.10">
    <property type="entry name" value="Zinc/RING finger domain, C3HC4 (zinc finger)"/>
    <property type="match status" value="1"/>
</dbReference>
<proteinExistence type="predicted"/>
<keyword evidence="1" id="KW-0862">Zinc</keyword>
<name>A0AAQ3Q2F5_9LILI</name>
<dbReference type="EMBL" id="CP136891">
    <property type="protein sequence ID" value="WOK95970.1"/>
    <property type="molecule type" value="Genomic_DNA"/>
</dbReference>
<evidence type="ECO:0000256" key="2">
    <source>
        <dbReference type="SAM" id="Coils"/>
    </source>
</evidence>
<organism evidence="5 6">
    <name type="scientific">Canna indica</name>
    <name type="common">Indian-shot</name>
    <dbReference type="NCBI Taxonomy" id="4628"/>
    <lineage>
        <taxon>Eukaryota</taxon>
        <taxon>Viridiplantae</taxon>
        <taxon>Streptophyta</taxon>
        <taxon>Embryophyta</taxon>
        <taxon>Tracheophyta</taxon>
        <taxon>Spermatophyta</taxon>
        <taxon>Magnoliopsida</taxon>
        <taxon>Liliopsida</taxon>
        <taxon>Zingiberales</taxon>
        <taxon>Cannaceae</taxon>
        <taxon>Canna</taxon>
    </lineage>
</organism>